<protein>
    <submittedName>
        <fullName evidence="1">Uncharacterized protein</fullName>
    </submittedName>
</protein>
<dbReference type="KEGG" id="mtun:MTUNDRAET4_2577"/>
<dbReference type="Proteomes" id="UP000294360">
    <property type="component" value="Chromosome"/>
</dbReference>
<proteinExistence type="predicted"/>
<accession>A0A4U8Z262</accession>
<name>A0A4U8Z262_METTU</name>
<gene>
    <name evidence="1" type="ORF">MTUNDRAET4_2577</name>
</gene>
<evidence type="ECO:0000313" key="1">
    <source>
        <dbReference type="EMBL" id="VFU09464.1"/>
    </source>
</evidence>
<sequence>MQFLAGAGRTRRDIGSPNQELEVGIAVLAFVSVERHKILALLVDVTGAALSSAAGARDRSNFCAGLFVLKTTMARRSPALRRARRSY</sequence>
<evidence type="ECO:0000313" key="2">
    <source>
        <dbReference type="Proteomes" id="UP000294360"/>
    </source>
</evidence>
<dbReference type="AlphaFoldDB" id="A0A4U8Z262"/>
<dbReference type="EMBL" id="LR536450">
    <property type="protein sequence ID" value="VFU09464.1"/>
    <property type="molecule type" value="Genomic_DNA"/>
</dbReference>
<reference evidence="1 2" key="1">
    <citation type="submission" date="2019-03" db="EMBL/GenBank/DDBJ databases">
        <authorList>
            <person name="Kox A.R. M."/>
        </authorList>
    </citation>
    <scope>NUCLEOTIDE SEQUENCE [LARGE SCALE GENOMIC DNA]</scope>
    <source>
        <strain evidence="1">MTUNDRAET4 annotated genome</strain>
    </source>
</reference>
<organism evidence="1 2">
    <name type="scientific">Methylocella tundrae</name>
    <dbReference type="NCBI Taxonomy" id="227605"/>
    <lineage>
        <taxon>Bacteria</taxon>
        <taxon>Pseudomonadati</taxon>
        <taxon>Pseudomonadota</taxon>
        <taxon>Alphaproteobacteria</taxon>
        <taxon>Hyphomicrobiales</taxon>
        <taxon>Beijerinckiaceae</taxon>
        <taxon>Methylocella</taxon>
    </lineage>
</organism>